<dbReference type="RefSeq" id="WP_113804175.1">
    <property type="nucleotide sequence ID" value="NZ_QOCW01000001.1"/>
</dbReference>
<sequence length="127" mass="15051">MRRFFICNLFVLPMLLISLYAGSSAYAESLRNSMLFKVTIIENGKEIEWEYENPNEYEVEFGNQVLKNEKAKRQIEALFNKAAISKTTHINAIIHALNEEGYEQIERLDVRWITAEDELYTWVWNKR</sequence>
<comment type="caution">
    <text evidence="2">The sequence shown here is derived from an EMBL/GenBank/DDBJ whole genome shotgun (WGS) entry which is preliminary data.</text>
</comment>
<keyword evidence="3" id="KW-1185">Reference proteome</keyword>
<feature type="signal peptide" evidence="1">
    <location>
        <begin position="1"/>
        <end position="27"/>
    </location>
</feature>
<proteinExistence type="predicted"/>
<gene>
    <name evidence="2" type="ORF">DS031_01610</name>
</gene>
<organism evidence="2 3">
    <name type="scientific">Bacillus taeanensis</name>
    <dbReference type="NCBI Taxonomy" id="273032"/>
    <lineage>
        <taxon>Bacteria</taxon>
        <taxon>Bacillati</taxon>
        <taxon>Bacillota</taxon>
        <taxon>Bacilli</taxon>
        <taxon>Bacillales</taxon>
        <taxon>Bacillaceae</taxon>
        <taxon>Bacillus</taxon>
    </lineage>
</organism>
<dbReference type="Proteomes" id="UP000253314">
    <property type="component" value="Unassembled WGS sequence"/>
</dbReference>
<keyword evidence="1" id="KW-0732">Signal</keyword>
<dbReference type="AlphaFoldDB" id="A0A366Y5I0"/>
<accession>A0A366Y5I0</accession>
<dbReference type="OrthoDB" id="2886745at2"/>
<feature type="chain" id="PRO_5016785171" description="PepSY domain-containing protein" evidence="1">
    <location>
        <begin position="28"/>
        <end position="127"/>
    </location>
</feature>
<protein>
    <recommendedName>
        <fullName evidence="4">PepSY domain-containing protein</fullName>
    </recommendedName>
</protein>
<evidence type="ECO:0000256" key="1">
    <source>
        <dbReference type="SAM" id="SignalP"/>
    </source>
</evidence>
<evidence type="ECO:0008006" key="4">
    <source>
        <dbReference type="Google" id="ProtNLM"/>
    </source>
</evidence>
<reference evidence="2 3" key="1">
    <citation type="submission" date="2018-07" db="EMBL/GenBank/DDBJ databases">
        <title>Lottiidibacillus patelloidae gen. nov., sp. nov., isolated from the intestinal tract of a marine limpet and the reclassification of B. taeanensis BH030017T, B. algicola KMM 3737T and B. hwajinpoensis SW-72T as genus Lottiidibacillus.</title>
        <authorList>
            <person name="Liu R."/>
            <person name="Huang Z."/>
        </authorList>
    </citation>
    <scope>NUCLEOTIDE SEQUENCE [LARGE SCALE GENOMIC DNA]</scope>
    <source>
        <strain evidence="2 3">BH030017</strain>
    </source>
</reference>
<name>A0A366Y5I0_9BACI</name>
<dbReference type="EMBL" id="QOCW01000001">
    <property type="protein sequence ID" value="RBW71471.1"/>
    <property type="molecule type" value="Genomic_DNA"/>
</dbReference>
<evidence type="ECO:0000313" key="2">
    <source>
        <dbReference type="EMBL" id="RBW71471.1"/>
    </source>
</evidence>
<evidence type="ECO:0000313" key="3">
    <source>
        <dbReference type="Proteomes" id="UP000253314"/>
    </source>
</evidence>